<evidence type="ECO:0000256" key="1">
    <source>
        <dbReference type="SAM" id="SignalP"/>
    </source>
</evidence>
<dbReference type="AlphaFoldDB" id="A0A1R1PNT5"/>
<comment type="caution">
    <text evidence="2">The sequence shown here is derived from an EMBL/GenBank/DDBJ whole genome shotgun (WGS) entry which is preliminary data.</text>
</comment>
<feature type="signal peptide" evidence="1">
    <location>
        <begin position="1"/>
        <end position="23"/>
    </location>
</feature>
<accession>A0A1R1PNT5</accession>
<reference evidence="3" key="1">
    <citation type="submission" date="2017-01" db="EMBL/GenBank/DDBJ databases">
        <authorList>
            <person name="Wang Y."/>
            <person name="White M."/>
            <person name="Kvist S."/>
            <person name="Moncalvo J.-M."/>
        </authorList>
    </citation>
    <scope>NUCLEOTIDE SEQUENCE [LARGE SCALE GENOMIC DNA]</scope>
    <source>
        <strain evidence="3">COL-18-3</strain>
    </source>
</reference>
<organism evidence="2 3">
    <name type="scientific">Zancudomyces culisetae</name>
    <name type="common">Gut fungus</name>
    <name type="synonym">Smittium culisetae</name>
    <dbReference type="NCBI Taxonomy" id="1213189"/>
    <lineage>
        <taxon>Eukaryota</taxon>
        <taxon>Fungi</taxon>
        <taxon>Fungi incertae sedis</taxon>
        <taxon>Zoopagomycota</taxon>
        <taxon>Kickxellomycotina</taxon>
        <taxon>Harpellomycetes</taxon>
        <taxon>Harpellales</taxon>
        <taxon>Legeriomycetaceae</taxon>
        <taxon>Zancudomyces</taxon>
    </lineage>
</organism>
<proteinExistence type="predicted"/>
<dbReference type="Proteomes" id="UP000188320">
    <property type="component" value="Unassembled WGS sequence"/>
</dbReference>
<feature type="chain" id="PRO_5013203988" evidence="1">
    <location>
        <begin position="24"/>
        <end position="210"/>
    </location>
</feature>
<keyword evidence="1" id="KW-0732">Signal</keyword>
<protein>
    <submittedName>
        <fullName evidence="2">Uncharacterized protein</fullName>
    </submittedName>
</protein>
<evidence type="ECO:0000313" key="2">
    <source>
        <dbReference type="EMBL" id="OMH82627.1"/>
    </source>
</evidence>
<sequence length="210" mass="22877">MYKHILNTLAVLGSLAVIGASNAGYDLLDRQKQILHKRQNAQSAVNSMLSQPLVSTQTGIAVSPTSPPYQRIIGNVYIYPGNDTEPNTVAPALIQLAFINTIPGQRYRYVTYEKLLPDLTKCQGYGNPFNPPNAPKVSTNACIDNYVPGCPESYTTGLSGYFTTSSTQFGSVDTLNGFTSYNDFTDIAEKTLIVYDSANRIVYCAGLIIQ</sequence>
<name>A0A1R1PNT5_ZANCU</name>
<dbReference type="EMBL" id="LSSK01000626">
    <property type="protein sequence ID" value="OMH82627.1"/>
    <property type="molecule type" value="Genomic_DNA"/>
</dbReference>
<gene>
    <name evidence="2" type="ORF">AX774_g3890</name>
</gene>
<evidence type="ECO:0000313" key="3">
    <source>
        <dbReference type="Proteomes" id="UP000188320"/>
    </source>
</evidence>
<keyword evidence="3" id="KW-1185">Reference proteome</keyword>